<dbReference type="EMBL" id="QPFP01000020">
    <property type="protein sequence ID" value="TEB31031.1"/>
    <property type="molecule type" value="Genomic_DNA"/>
</dbReference>
<reference evidence="1 2" key="1">
    <citation type="journal article" date="2019" name="Nat. Ecol. Evol.">
        <title>Megaphylogeny resolves global patterns of mushroom evolution.</title>
        <authorList>
            <person name="Varga T."/>
            <person name="Krizsan K."/>
            <person name="Foldi C."/>
            <person name="Dima B."/>
            <person name="Sanchez-Garcia M."/>
            <person name="Sanchez-Ramirez S."/>
            <person name="Szollosi G.J."/>
            <person name="Szarkandi J.G."/>
            <person name="Papp V."/>
            <person name="Albert L."/>
            <person name="Andreopoulos W."/>
            <person name="Angelini C."/>
            <person name="Antonin V."/>
            <person name="Barry K.W."/>
            <person name="Bougher N.L."/>
            <person name="Buchanan P."/>
            <person name="Buyck B."/>
            <person name="Bense V."/>
            <person name="Catcheside P."/>
            <person name="Chovatia M."/>
            <person name="Cooper J."/>
            <person name="Damon W."/>
            <person name="Desjardin D."/>
            <person name="Finy P."/>
            <person name="Geml J."/>
            <person name="Haridas S."/>
            <person name="Hughes K."/>
            <person name="Justo A."/>
            <person name="Karasinski D."/>
            <person name="Kautmanova I."/>
            <person name="Kiss B."/>
            <person name="Kocsube S."/>
            <person name="Kotiranta H."/>
            <person name="LaButti K.M."/>
            <person name="Lechner B.E."/>
            <person name="Liimatainen K."/>
            <person name="Lipzen A."/>
            <person name="Lukacs Z."/>
            <person name="Mihaltcheva S."/>
            <person name="Morgado L.N."/>
            <person name="Niskanen T."/>
            <person name="Noordeloos M.E."/>
            <person name="Ohm R.A."/>
            <person name="Ortiz-Santana B."/>
            <person name="Ovrebo C."/>
            <person name="Racz N."/>
            <person name="Riley R."/>
            <person name="Savchenko A."/>
            <person name="Shiryaev A."/>
            <person name="Soop K."/>
            <person name="Spirin V."/>
            <person name="Szebenyi C."/>
            <person name="Tomsovsky M."/>
            <person name="Tulloss R.E."/>
            <person name="Uehling J."/>
            <person name="Grigoriev I.V."/>
            <person name="Vagvolgyi C."/>
            <person name="Papp T."/>
            <person name="Martin F.M."/>
            <person name="Miettinen O."/>
            <person name="Hibbett D.S."/>
            <person name="Nagy L.G."/>
        </authorList>
    </citation>
    <scope>NUCLEOTIDE SEQUENCE [LARGE SCALE GENOMIC DNA]</scope>
    <source>
        <strain evidence="1 2">FP101781</strain>
    </source>
</reference>
<sequence length="192" mass="21781">MKPEGSTTQPALPTPDEAVRHFLDYGFNFPPTLEDLAFSSFPPCTEFHNAVASLSDIALDFCPIFLDWVNPYHRPCTSVGPSSEETDALIRCQTYTNPWGVFTIVVWRLDEDTGRWGVVAQVGVKRKWLLDREVKDSWVEENSDGGVLGFRGLLASSERGGAWLALERCEDLARGERYWRVVDRESGWVRRL</sequence>
<dbReference type="Proteomes" id="UP000298030">
    <property type="component" value="Unassembled WGS sequence"/>
</dbReference>
<evidence type="ECO:0000313" key="1">
    <source>
        <dbReference type="EMBL" id="TEB31031.1"/>
    </source>
</evidence>
<comment type="caution">
    <text evidence="1">The sequence shown here is derived from an EMBL/GenBank/DDBJ whole genome shotgun (WGS) entry which is preliminary data.</text>
</comment>
<protein>
    <submittedName>
        <fullName evidence="1">Uncharacterized protein</fullName>
    </submittedName>
</protein>
<organism evidence="1 2">
    <name type="scientific">Coprinellus micaceus</name>
    <name type="common">Glistening ink-cap mushroom</name>
    <name type="synonym">Coprinus micaceus</name>
    <dbReference type="NCBI Taxonomy" id="71717"/>
    <lineage>
        <taxon>Eukaryota</taxon>
        <taxon>Fungi</taxon>
        <taxon>Dikarya</taxon>
        <taxon>Basidiomycota</taxon>
        <taxon>Agaricomycotina</taxon>
        <taxon>Agaricomycetes</taxon>
        <taxon>Agaricomycetidae</taxon>
        <taxon>Agaricales</taxon>
        <taxon>Agaricineae</taxon>
        <taxon>Psathyrellaceae</taxon>
        <taxon>Coprinellus</taxon>
    </lineage>
</organism>
<gene>
    <name evidence="1" type="ORF">FA13DRAFT_1732982</name>
</gene>
<dbReference type="AlphaFoldDB" id="A0A4Y7TAK9"/>
<proteinExistence type="predicted"/>
<accession>A0A4Y7TAK9</accession>
<name>A0A4Y7TAK9_COPMI</name>
<keyword evidence="2" id="KW-1185">Reference proteome</keyword>
<evidence type="ECO:0000313" key="2">
    <source>
        <dbReference type="Proteomes" id="UP000298030"/>
    </source>
</evidence>